<dbReference type="AlphaFoldDB" id="A0A2W5NPR0"/>
<dbReference type="PROSITE" id="PS51257">
    <property type="entry name" value="PROKAR_LIPOPROTEIN"/>
    <property type="match status" value="1"/>
</dbReference>
<sequence length="145" mass="15903">MNRQMLNRIGRLLVPFAAAAMLAGCGVKESFKDAEVEVGKFHQALDAGDLRAIWKQADPALRQGAQRAALEKVLDAVHRKLGKVKQTKQVGWNANATTEGTFVTLTYQTTFERGSGAEQFVYRKGDGGKIALTGYNIESQDMMLN</sequence>
<dbReference type="Proteomes" id="UP000249082">
    <property type="component" value="Unassembled WGS sequence"/>
</dbReference>
<accession>A0A2W5NPR0</accession>
<dbReference type="InterPro" id="IPR025091">
    <property type="entry name" value="DUF4019"/>
</dbReference>
<feature type="signal peptide" evidence="1">
    <location>
        <begin position="1"/>
        <end position="19"/>
    </location>
</feature>
<evidence type="ECO:0000256" key="1">
    <source>
        <dbReference type="SAM" id="SignalP"/>
    </source>
</evidence>
<name>A0A2W5NPR0_9SPHN</name>
<keyword evidence="1" id="KW-0732">Signal</keyword>
<feature type="chain" id="PRO_5015924999" evidence="1">
    <location>
        <begin position="20"/>
        <end position="145"/>
    </location>
</feature>
<protein>
    <submittedName>
        <fullName evidence="2">DUF4019 domain-containing protein</fullName>
    </submittedName>
</protein>
<dbReference type="EMBL" id="QFPX01000010">
    <property type="protein sequence ID" value="PZQ54089.1"/>
    <property type="molecule type" value="Genomic_DNA"/>
</dbReference>
<gene>
    <name evidence="2" type="ORF">DI555_13510</name>
</gene>
<proteinExistence type="predicted"/>
<organism evidence="2 3">
    <name type="scientific">Novosphingobium pentaromativorans</name>
    <dbReference type="NCBI Taxonomy" id="205844"/>
    <lineage>
        <taxon>Bacteria</taxon>
        <taxon>Pseudomonadati</taxon>
        <taxon>Pseudomonadota</taxon>
        <taxon>Alphaproteobacteria</taxon>
        <taxon>Sphingomonadales</taxon>
        <taxon>Sphingomonadaceae</taxon>
        <taxon>Novosphingobium</taxon>
    </lineage>
</organism>
<evidence type="ECO:0000313" key="3">
    <source>
        <dbReference type="Proteomes" id="UP000249082"/>
    </source>
</evidence>
<dbReference type="Pfam" id="PF13211">
    <property type="entry name" value="DUF4019"/>
    <property type="match status" value="1"/>
</dbReference>
<reference evidence="2 3" key="1">
    <citation type="submission" date="2017-08" db="EMBL/GenBank/DDBJ databases">
        <title>Infants hospitalized years apart are colonized by the same room-sourced microbial strains.</title>
        <authorList>
            <person name="Brooks B."/>
            <person name="Olm M.R."/>
            <person name="Firek B.A."/>
            <person name="Baker R."/>
            <person name="Thomas B.C."/>
            <person name="Morowitz M.J."/>
            <person name="Banfield J.F."/>
        </authorList>
    </citation>
    <scope>NUCLEOTIDE SEQUENCE [LARGE SCALE GENOMIC DNA]</scope>
    <source>
        <strain evidence="2">S2_005_002_R2_33</strain>
    </source>
</reference>
<evidence type="ECO:0000313" key="2">
    <source>
        <dbReference type="EMBL" id="PZQ54089.1"/>
    </source>
</evidence>
<comment type="caution">
    <text evidence="2">The sequence shown here is derived from an EMBL/GenBank/DDBJ whole genome shotgun (WGS) entry which is preliminary data.</text>
</comment>